<dbReference type="Gene3D" id="3.40.50.850">
    <property type="entry name" value="Isochorismatase-like"/>
    <property type="match status" value="1"/>
</dbReference>
<keyword evidence="2 4" id="KW-0378">Hydrolase</keyword>
<dbReference type="Pfam" id="PF00857">
    <property type="entry name" value="Isochorismatase"/>
    <property type="match status" value="1"/>
</dbReference>
<sequence>MKPASSTPTAILLIDIQKAFQHPTQWGLERSTPDFENNIANIIQAARVYNNGLTEPLSGPVINPIHIIHIHHHSSSPDSALHPSAKVPGTDSPGIEPLDCAAPLHTEPVVIKNVNSAFIGTNLEARLRALKVRQLIIAGLTTDHCVSTTTRMAANLHVLGEEAGTDGNGIFVIQDGTATFAKGGFDAETIHAVNLASLNGEFASIITTKSAMKALF</sequence>
<dbReference type="Proteomes" id="UP000054821">
    <property type="component" value="Unassembled WGS sequence"/>
</dbReference>
<evidence type="ECO:0000313" key="4">
    <source>
        <dbReference type="EMBL" id="PON20123.1"/>
    </source>
</evidence>
<comment type="caution">
    <text evidence="4">The sequence shown here is derived from an EMBL/GenBank/DDBJ whole genome shotgun (WGS) entry which is preliminary data.</text>
</comment>
<dbReference type="PANTHER" id="PTHR43540">
    <property type="entry name" value="PEROXYUREIDOACRYLATE/UREIDOACRYLATE AMIDOHYDROLASE-RELATED"/>
    <property type="match status" value="1"/>
</dbReference>
<gene>
    <name evidence="4" type="ORF">TGAM01_v211018</name>
</gene>
<dbReference type="EMBL" id="JPDN02000083">
    <property type="protein sequence ID" value="PON20123.1"/>
    <property type="molecule type" value="Genomic_DNA"/>
</dbReference>
<evidence type="ECO:0000256" key="1">
    <source>
        <dbReference type="ARBA" id="ARBA00006336"/>
    </source>
</evidence>
<name>A0A2P4Z767_9HYPO</name>
<dbReference type="PANTHER" id="PTHR43540:SF1">
    <property type="entry name" value="ISOCHORISMATASE HYDROLASE"/>
    <property type="match status" value="1"/>
</dbReference>
<protein>
    <submittedName>
        <fullName evidence="4">Isochorismatase hydrolase</fullName>
    </submittedName>
</protein>
<dbReference type="InterPro" id="IPR036380">
    <property type="entry name" value="Isochorismatase-like_sf"/>
</dbReference>
<accession>A0A2P4Z767</accession>
<comment type="similarity">
    <text evidence="1">Belongs to the isochorismatase family.</text>
</comment>
<evidence type="ECO:0000313" key="5">
    <source>
        <dbReference type="Proteomes" id="UP000054821"/>
    </source>
</evidence>
<reference evidence="4 5" key="1">
    <citation type="journal article" date="2016" name="Genome Announc.">
        <title>Draft Whole-Genome Sequence of Trichoderma gamsii T6085, a Promising Biocontrol Agent of Fusarium Head Blight on Wheat.</title>
        <authorList>
            <person name="Baroncelli R."/>
            <person name="Zapparata A."/>
            <person name="Piaggeschi G."/>
            <person name="Sarrocco S."/>
            <person name="Vannacci G."/>
        </authorList>
    </citation>
    <scope>NUCLEOTIDE SEQUENCE [LARGE SCALE GENOMIC DNA]</scope>
    <source>
        <strain evidence="4 5">T6085</strain>
    </source>
</reference>
<proteinExistence type="inferred from homology"/>
<dbReference type="GO" id="GO:0016787">
    <property type="term" value="F:hydrolase activity"/>
    <property type="evidence" value="ECO:0007669"/>
    <property type="project" value="UniProtKB-KW"/>
</dbReference>
<dbReference type="STRING" id="398673.A0A2P4Z767"/>
<dbReference type="AlphaFoldDB" id="A0A2P4Z767"/>
<keyword evidence="5" id="KW-1185">Reference proteome</keyword>
<organism evidence="4 5">
    <name type="scientific">Trichoderma gamsii</name>
    <dbReference type="NCBI Taxonomy" id="398673"/>
    <lineage>
        <taxon>Eukaryota</taxon>
        <taxon>Fungi</taxon>
        <taxon>Dikarya</taxon>
        <taxon>Ascomycota</taxon>
        <taxon>Pezizomycotina</taxon>
        <taxon>Sordariomycetes</taxon>
        <taxon>Hypocreomycetidae</taxon>
        <taxon>Hypocreales</taxon>
        <taxon>Hypocreaceae</taxon>
        <taxon>Trichoderma</taxon>
    </lineage>
</organism>
<evidence type="ECO:0000259" key="3">
    <source>
        <dbReference type="Pfam" id="PF00857"/>
    </source>
</evidence>
<dbReference type="GeneID" id="29990720"/>
<dbReference type="SUPFAM" id="SSF52499">
    <property type="entry name" value="Isochorismatase-like hydrolases"/>
    <property type="match status" value="1"/>
</dbReference>
<feature type="domain" description="Isochorismatase-like" evidence="3">
    <location>
        <begin position="9"/>
        <end position="209"/>
    </location>
</feature>
<dbReference type="InterPro" id="IPR000868">
    <property type="entry name" value="Isochorismatase-like_dom"/>
</dbReference>
<evidence type="ECO:0000256" key="2">
    <source>
        <dbReference type="ARBA" id="ARBA00022801"/>
    </source>
</evidence>
<dbReference type="InterPro" id="IPR050272">
    <property type="entry name" value="Isochorismatase-like_hydrls"/>
</dbReference>
<dbReference type="RefSeq" id="XP_018656142.1">
    <property type="nucleotide sequence ID" value="XM_018810637.1"/>
</dbReference>